<keyword evidence="3" id="KW-0171">Cobalt transport</keyword>
<dbReference type="KEGG" id="cact:HZ995_02190"/>
<feature type="transmembrane region" description="Helical" evidence="13">
    <location>
        <begin position="95"/>
        <end position="124"/>
    </location>
</feature>
<dbReference type="InterPro" id="IPR011541">
    <property type="entry name" value="Ni/Co_transpt_high_affinity"/>
</dbReference>
<comment type="function">
    <text evidence="1">Efflux system for nickel and cobalt.</text>
</comment>
<name>A0A975EQ96_9RHOB</name>
<keyword evidence="11 13" id="KW-0472">Membrane</keyword>
<evidence type="ECO:0000256" key="5">
    <source>
        <dbReference type="ARBA" id="ARBA00022475"/>
    </source>
</evidence>
<evidence type="ECO:0000256" key="3">
    <source>
        <dbReference type="ARBA" id="ARBA00022426"/>
    </source>
</evidence>
<keyword evidence="6" id="KW-0533">Nickel</keyword>
<dbReference type="EMBL" id="CP060010">
    <property type="protein sequence ID" value="QTN36353.1"/>
    <property type="molecule type" value="Genomic_DNA"/>
</dbReference>
<sequence>MFLRPTVILAVFLALAWGLYNQWPSILAWTSDNQRGFQNAMASSLRAVQSGDSFAVLTLCAATFLYGLVHAAGPGHGKIVLGASAVASRAGMLRMVFLCFFTAIAQAISAILLIGLIVVALRWMGGSDAVQITEDWLSPISFVLFAAFGGVLLARGTKIVSQYRKTALSLGVHCNHKHGPNLAEIDALTSLRDSLLLTASIAVRPCTGALFLLVIAGQLDVFWQGAIATLAMGVGTAVFNSGIAVSGVFARTLIHLGNSDKMSISTGVLYLCAGVSVLTISLSRLIIG</sequence>
<feature type="transmembrane region" description="Helical" evidence="13">
    <location>
        <begin position="136"/>
        <end position="154"/>
    </location>
</feature>
<evidence type="ECO:0000256" key="11">
    <source>
        <dbReference type="ARBA" id="ARBA00023136"/>
    </source>
</evidence>
<dbReference type="PANTHER" id="PTHR40659:SF1">
    <property type="entry name" value="NICKEL_COBALT EFFLUX SYSTEM RCNA"/>
    <property type="match status" value="1"/>
</dbReference>
<comment type="similarity">
    <text evidence="13">Belongs to the NiCoT transporter (TC 2.A.52) family.</text>
</comment>
<reference evidence="14" key="1">
    <citation type="submission" date="2020-07" db="EMBL/GenBank/DDBJ databases">
        <title>Genome sequences of bacteria associated with the marine, planktonic diatom Thalassiosira profunda strain ECT2AJA-044.</title>
        <authorList>
            <person name="Gargas C.B."/>
            <person name="Roberts W.R."/>
            <person name="Alverson A.J."/>
        </authorList>
    </citation>
    <scope>NUCLEOTIDE SEQUENCE</scope>
    <source>
        <strain evidence="14">ECT2AJA-044</strain>
    </source>
</reference>
<evidence type="ECO:0000256" key="1">
    <source>
        <dbReference type="ARBA" id="ARBA00002510"/>
    </source>
</evidence>
<gene>
    <name evidence="14" type="ORF">HZ995_02190</name>
</gene>
<keyword evidence="4 13" id="KW-0813">Transport</keyword>
<evidence type="ECO:0000256" key="7">
    <source>
        <dbReference type="ARBA" id="ARBA00022692"/>
    </source>
</evidence>
<dbReference type="Pfam" id="PF03824">
    <property type="entry name" value="NicO"/>
    <property type="match status" value="1"/>
</dbReference>
<dbReference type="RefSeq" id="WP_209357054.1">
    <property type="nucleotide sequence ID" value="NZ_CP060010.1"/>
</dbReference>
<proteinExistence type="inferred from homology"/>
<protein>
    <recommendedName>
        <fullName evidence="13">Nickel/cobalt efflux system</fullName>
    </recommendedName>
</protein>
<evidence type="ECO:0000313" key="14">
    <source>
        <dbReference type="EMBL" id="QTN36353.1"/>
    </source>
</evidence>
<evidence type="ECO:0000256" key="13">
    <source>
        <dbReference type="RuleBase" id="RU362101"/>
    </source>
</evidence>
<keyword evidence="10" id="KW-0921">Nickel transport</keyword>
<evidence type="ECO:0000256" key="6">
    <source>
        <dbReference type="ARBA" id="ARBA00022596"/>
    </source>
</evidence>
<feature type="transmembrane region" description="Helical" evidence="13">
    <location>
        <begin position="222"/>
        <end position="250"/>
    </location>
</feature>
<keyword evidence="7 13" id="KW-0812">Transmembrane</keyword>
<dbReference type="GO" id="GO:0006824">
    <property type="term" value="P:cobalt ion transport"/>
    <property type="evidence" value="ECO:0007669"/>
    <property type="project" value="UniProtKB-KW"/>
</dbReference>
<accession>A0A975EQ96</accession>
<evidence type="ECO:0000256" key="8">
    <source>
        <dbReference type="ARBA" id="ARBA00022989"/>
    </source>
</evidence>
<evidence type="ECO:0000256" key="2">
    <source>
        <dbReference type="ARBA" id="ARBA00004651"/>
    </source>
</evidence>
<keyword evidence="8 13" id="KW-1133">Transmembrane helix</keyword>
<keyword evidence="9" id="KW-0406">Ion transport</keyword>
<feature type="transmembrane region" description="Helical" evidence="13">
    <location>
        <begin position="195"/>
        <end position="216"/>
    </location>
</feature>
<keyword evidence="5" id="KW-1003">Cell membrane</keyword>
<evidence type="ECO:0000256" key="9">
    <source>
        <dbReference type="ARBA" id="ARBA00023065"/>
    </source>
</evidence>
<dbReference type="GO" id="GO:0005886">
    <property type="term" value="C:plasma membrane"/>
    <property type="evidence" value="ECO:0007669"/>
    <property type="project" value="UniProtKB-SubCell"/>
</dbReference>
<dbReference type="GO" id="GO:0015099">
    <property type="term" value="F:nickel cation transmembrane transporter activity"/>
    <property type="evidence" value="ECO:0007669"/>
    <property type="project" value="UniProtKB-UniRule"/>
</dbReference>
<dbReference type="Proteomes" id="UP000665026">
    <property type="component" value="Chromosome"/>
</dbReference>
<evidence type="ECO:0000313" key="15">
    <source>
        <dbReference type="Proteomes" id="UP000665026"/>
    </source>
</evidence>
<evidence type="ECO:0000256" key="12">
    <source>
        <dbReference type="ARBA" id="ARBA00023285"/>
    </source>
</evidence>
<evidence type="ECO:0000256" key="4">
    <source>
        <dbReference type="ARBA" id="ARBA00022448"/>
    </source>
</evidence>
<dbReference type="AlphaFoldDB" id="A0A975EQ96"/>
<dbReference type="PANTHER" id="PTHR40659">
    <property type="entry name" value="NICKEL/COBALT EFFLUX SYSTEM RCNA"/>
    <property type="match status" value="1"/>
</dbReference>
<dbReference type="GO" id="GO:0046583">
    <property type="term" value="F:monoatomic cation efflux transmembrane transporter activity"/>
    <property type="evidence" value="ECO:0007669"/>
    <property type="project" value="TreeGrafter"/>
</dbReference>
<evidence type="ECO:0000256" key="10">
    <source>
        <dbReference type="ARBA" id="ARBA00023112"/>
    </source>
</evidence>
<dbReference type="GO" id="GO:0010045">
    <property type="term" value="P:response to nickel cation"/>
    <property type="evidence" value="ECO:0007669"/>
    <property type="project" value="TreeGrafter"/>
</dbReference>
<keyword evidence="12" id="KW-0170">Cobalt</keyword>
<feature type="transmembrane region" description="Helical" evidence="13">
    <location>
        <begin position="54"/>
        <end position="74"/>
    </location>
</feature>
<dbReference type="InterPro" id="IPR051224">
    <property type="entry name" value="NiCoT_RcnA"/>
</dbReference>
<organism evidence="14 15">
    <name type="scientific">Cognatishimia activa</name>
    <dbReference type="NCBI Taxonomy" id="1715691"/>
    <lineage>
        <taxon>Bacteria</taxon>
        <taxon>Pseudomonadati</taxon>
        <taxon>Pseudomonadota</taxon>
        <taxon>Alphaproteobacteria</taxon>
        <taxon>Rhodobacterales</taxon>
        <taxon>Paracoccaceae</taxon>
        <taxon>Cognatishimia</taxon>
    </lineage>
</organism>
<dbReference type="GO" id="GO:0032025">
    <property type="term" value="P:response to cobalt ion"/>
    <property type="evidence" value="ECO:0007669"/>
    <property type="project" value="TreeGrafter"/>
</dbReference>
<feature type="transmembrane region" description="Helical" evidence="13">
    <location>
        <begin position="262"/>
        <end position="287"/>
    </location>
</feature>
<comment type="subcellular location">
    <subcellularLocation>
        <location evidence="2 13">Cell membrane</location>
        <topology evidence="2 13">Multi-pass membrane protein</topology>
    </subcellularLocation>
</comment>